<organism evidence="1 2">
    <name type="scientific">Mesorhizobium opportunistum (strain LMG 24607 / HAMBI 3007 / WSM2075)</name>
    <dbReference type="NCBI Taxonomy" id="536019"/>
    <lineage>
        <taxon>Bacteria</taxon>
        <taxon>Pseudomonadati</taxon>
        <taxon>Pseudomonadota</taxon>
        <taxon>Alphaproteobacteria</taxon>
        <taxon>Hyphomicrobiales</taxon>
        <taxon>Phyllobacteriaceae</taxon>
        <taxon>Mesorhizobium</taxon>
    </lineage>
</organism>
<dbReference type="STRING" id="536019.Mesop_4980"/>
<dbReference type="Pfam" id="PF14337">
    <property type="entry name" value="Abi_alpha"/>
    <property type="match status" value="1"/>
</dbReference>
<protein>
    <recommendedName>
        <fullName evidence="3">DUF4393 domain-containing protein</fullName>
    </recommendedName>
</protein>
<name>F7Y1B5_MESOW</name>
<accession>F7Y1B5</accession>
<dbReference type="Proteomes" id="UP000001623">
    <property type="component" value="Chromosome"/>
</dbReference>
<evidence type="ECO:0000313" key="1">
    <source>
        <dbReference type="EMBL" id="AEH89400.1"/>
    </source>
</evidence>
<proteinExistence type="predicted"/>
<dbReference type="HOGENOM" id="CLU_876628_0_0_5"/>
<dbReference type="InterPro" id="IPR025506">
    <property type="entry name" value="Abi_alpha"/>
</dbReference>
<dbReference type="AlphaFoldDB" id="F7Y1B5"/>
<dbReference type="EMBL" id="CP002279">
    <property type="protein sequence ID" value="AEH89400.1"/>
    <property type="molecule type" value="Genomic_DNA"/>
</dbReference>
<dbReference type="KEGG" id="mop:Mesop_4980"/>
<evidence type="ECO:0008006" key="3">
    <source>
        <dbReference type="Google" id="ProtNLM"/>
    </source>
</evidence>
<reference evidence="1 2" key="1">
    <citation type="submission" date="2010-10" db="EMBL/GenBank/DDBJ databases">
        <title>Complete sequence of Mesorhizobium opportunistum WSM2075.</title>
        <authorList>
            <consortium name="US DOE Joint Genome Institute"/>
            <person name="Lucas S."/>
            <person name="Copeland A."/>
            <person name="Lapidus A."/>
            <person name="Cheng J.-F."/>
            <person name="Bruce D."/>
            <person name="Goodwin L."/>
            <person name="Pitluck S."/>
            <person name="Chertkov O."/>
            <person name="Misra M."/>
            <person name="Detter J.C."/>
            <person name="Han C."/>
            <person name="Tapia R."/>
            <person name="Land M."/>
            <person name="Hauser L."/>
            <person name="Kyrpides N."/>
            <person name="Ovchinnikova G."/>
            <person name="Mavrommatis K.M."/>
            <person name="Tiwari R.P."/>
            <person name="Howieson J.G."/>
            <person name="O'Hara G.W."/>
            <person name="Nandasena K.G."/>
            <person name="Woyke T."/>
        </authorList>
    </citation>
    <scope>NUCLEOTIDE SEQUENCE [LARGE SCALE GENOMIC DNA]</scope>
    <source>
        <strain evidence="2">LMG 24607 / HAMBI 3007 / WSM2075</strain>
    </source>
</reference>
<sequence>MGTDLTPAPEITLIKSEMEAAAARVAERAMNTTLDGISGVLGDVFGGWFGDDVKQWRTRRLITTLIKTKEHLEAAGIPIENAKSLPMGELYAIFDGCSKQEDISLTEMWSALLANAMNPTNDKYIDPSFSRILGNLSGLDAAILKYIMDFNSKRDALFAKRREILNDAHVNKQMKGGKSFDLMIDEIEKEFSDWADGEHQGQFKGFSVENISYSISNLLRIGLIYSPEYTIPENLIQVGIKKKTGRENELVADDRRLRAYLRAMNDQAGAAIEKKSTLQSLITSVRPNWPMIQRNPTIQPAYSLSGLATRFLLACSP</sequence>
<evidence type="ECO:0000313" key="2">
    <source>
        <dbReference type="Proteomes" id="UP000001623"/>
    </source>
</evidence>
<gene>
    <name evidence="1" type="ordered locus">Mesop_4980</name>
</gene>
<dbReference type="RefSeq" id="WP_013896045.1">
    <property type="nucleotide sequence ID" value="NC_015675.1"/>
</dbReference>